<accession>A0A561U0D7</accession>
<sequence>MSMHSSRPTGVRRLSALLGLGALTLTGCGMWQSAPTAGTAPPPPPPPAPVTSAPPSLPPRPFDLGLDGVDPCELLTTDQRSQLGFDREPLPDSDAGFGNAATCSYRNTTAKVGARLALITTESMRVWTDDTAQVEASPVLVEGFPALVIKTPGLDLSCNVAVDVAEGQHLDVLYRDDGGQPPPPVDQLCSGAQRVAEEAVRTLAHPPPTSSETSAPGGSTQRSSESTP</sequence>
<dbReference type="Proteomes" id="UP000316184">
    <property type="component" value="Unassembled WGS sequence"/>
</dbReference>
<dbReference type="PROSITE" id="PS51257">
    <property type="entry name" value="PROKAR_LIPOPROTEIN"/>
    <property type="match status" value="1"/>
</dbReference>
<comment type="caution">
    <text evidence="2">The sequence shown here is derived from an EMBL/GenBank/DDBJ whole genome shotgun (WGS) entry which is preliminary data.</text>
</comment>
<name>A0A561U0D7_9PSEU</name>
<protein>
    <submittedName>
        <fullName evidence="2">Uncharacterized protein DUF3558</fullName>
    </submittedName>
</protein>
<evidence type="ECO:0000256" key="1">
    <source>
        <dbReference type="SAM" id="MobiDB-lite"/>
    </source>
</evidence>
<feature type="compositionally biased region" description="Polar residues" evidence="1">
    <location>
        <begin position="210"/>
        <end position="228"/>
    </location>
</feature>
<dbReference type="EMBL" id="VIWX01000006">
    <property type="protein sequence ID" value="TWF92833.1"/>
    <property type="molecule type" value="Genomic_DNA"/>
</dbReference>
<dbReference type="Pfam" id="PF12079">
    <property type="entry name" value="DUF3558"/>
    <property type="match status" value="1"/>
</dbReference>
<reference evidence="2 3" key="1">
    <citation type="submission" date="2019-06" db="EMBL/GenBank/DDBJ databases">
        <title>Sequencing the genomes of 1000 actinobacteria strains.</title>
        <authorList>
            <person name="Klenk H.-P."/>
        </authorList>
    </citation>
    <scope>NUCLEOTIDE SEQUENCE [LARGE SCALE GENOMIC DNA]</scope>
    <source>
        <strain evidence="2 3">DSM 46699</strain>
    </source>
</reference>
<evidence type="ECO:0000313" key="3">
    <source>
        <dbReference type="Proteomes" id="UP000316184"/>
    </source>
</evidence>
<evidence type="ECO:0000313" key="2">
    <source>
        <dbReference type="EMBL" id="TWF92833.1"/>
    </source>
</evidence>
<feature type="compositionally biased region" description="Pro residues" evidence="1">
    <location>
        <begin position="40"/>
        <end position="49"/>
    </location>
</feature>
<keyword evidence="3" id="KW-1185">Reference proteome</keyword>
<proteinExistence type="predicted"/>
<dbReference type="AlphaFoldDB" id="A0A561U0D7"/>
<feature type="region of interest" description="Disordered" evidence="1">
    <location>
        <begin position="197"/>
        <end position="228"/>
    </location>
</feature>
<feature type="region of interest" description="Disordered" evidence="1">
    <location>
        <begin position="33"/>
        <end position="63"/>
    </location>
</feature>
<gene>
    <name evidence="2" type="ORF">FHU35_16115</name>
</gene>
<dbReference type="InterPro" id="IPR024520">
    <property type="entry name" value="DUF3558"/>
</dbReference>
<organism evidence="2 3">
    <name type="scientific">Saccharopolyspora dendranthemae</name>
    <dbReference type="NCBI Taxonomy" id="1181886"/>
    <lineage>
        <taxon>Bacteria</taxon>
        <taxon>Bacillati</taxon>
        <taxon>Actinomycetota</taxon>
        <taxon>Actinomycetes</taxon>
        <taxon>Pseudonocardiales</taxon>
        <taxon>Pseudonocardiaceae</taxon>
        <taxon>Saccharopolyspora</taxon>
    </lineage>
</organism>